<dbReference type="EMBL" id="BSDI01000007">
    <property type="protein sequence ID" value="GLH96364.1"/>
    <property type="molecule type" value="Genomic_DNA"/>
</dbReference>
<dbReference type="NCBIfam" id="TIGR01167">
    <property type="entry name" value="LPXTG_anchor"/>
    <property type="match status" value="1"/>
</dbReference>
<evidence type="ECO:0000256" key="3">
    <source>
        <dbReference type="ARBA" id="ARBA00022729"/>
    </source>
</evidence>
<keyword evidence="6" id="KW-1133">Transmembrane helix</keyword>
<feature type="signal peptide" evidence="7">
    <location>
        <begin position="1"/>
        <end position="26"/>
    </location>
</feature>
<keyword evidence="6" id="KW-0812">Transmembrane</keyword>
<feature type="domain" description="Gram-positive cocci surface proteins LPxTG" evidence="8">
    <location>
        <begin position="225"/>
        <end position="262"/>
    </location>
</feature>
<feature type="transmembrane region" description="Helical" evidence="6">
    <location>
        <begin position="240"/>
        <end position="258"/>
    </location>
</feature>
<evidence type="ECO:0000313" key="9">
    <source>
        <dbReference type="EMBL" id="GLH96364.1"/>
    </source>
</evidence>
<dbReference type="Pfam" id="PF00746">
    <property type="entry name" value="Gram_pos_anchor"/>
    <property type="match status" value="1"/>
</dbReference>
<keyword evidence="2" id="KW-0964">Secreted</keyword>
<reference evidence="9" key="1">
    <citation type="submission" date="2022-12" db="EMBL/GenBank/DDBJ databases">
        <title>New Phytohabitans aurantiacus sp. RD004123 nov., an actinomycete isolated from soil.</title>
        <authorList>
            <person name="Triningsih D.W."/>
            <person name="Harunari E."/>
            <person name="Igarashi Y."/>
        </authorList>
    </citation>
    <scope>NUCLEOTIDE SEQUENCE</scope>
    <source>
        <strain evidence="9">RD004123</strain>
    </source>
</reference>
<feature type="compositionally biased region" description="Low complexity" evidence="5">
    <location>
        <begin position="208"/>
        <end position="224"/>
    </location>
</feature>
<evidence type="ECO:0000313" key="10">
    <source>
        <dbReference type="Proteomes" id="UP001144280"/>
    </source>
</evidence>
<keyword evidence="6" id="KW-0472">Membrane</keyword>
<keyword evidence="10" id="KW-1185">Reference proteome</keyword>
<dbReference type="InterPro" id="IPR019931">
    <property type="entry name" value="LPXTG_anchor"/>
</dbReference>
<comment type="caution">
    <text evidence="9">The sequence shown here is derived from an EMBL/GenBank/DDBJ whole genome shotgun (WGS) entry which is preliminary data.</text>
</comment>
<protein>
    <recommendedName>
        <fullName evidence="8">Gram-positive cocci surface proteins LPxTG domain-containing protein</fullName>
    </recommendedName>
</protein>
<keyword evidence="1" id="KW-0134">Cell wall</keyword>
<feature type="chain" id="PRO_5046809307" description="Gram-positive cocci surface proteins LPxTG domain-containing protein" evidence="7">
    <location>
        <begin position="27"/>
        <end position="267"/>
    </location>
</feature>
<dbReference type="Proteomes" id="UP001144280">
    <property type="component" value="Unassembled WGS sequence"/>
</dbReference>
<dbReference type="RefSeq" id="WP_281893559.1">
    <property type="nucleotide sequence ID" value="NZ_BSDI01000007.1"/>
</dbReference>
<keyword evidence="3 7" id="KW-0732">Signal</keyword>
<keyword evidence="4" id="KW-0572">Peptidoglycan-anchor</keyword>
<evidence type="ECO:0000259" key="8">
    <source>
        <dbReference type="Pfam" id="PF00746"/>
    </source>
</evidence>
<proteinExistence type="predicted"/>
<gene>
    <name evidence="9" type="ORF">Pa4123_16380</name>
</gene>
<evidence type="ECO:0000256" key="4">
    <source>
        <dbReference type="ARBA" id="ARBA00023088"/>
    </source>
</evidence>
<evidence type="ECO:0000256" key="1">
    <source>
        <dbReference type="ARBA" id="ARBA00022512"/>
    </source>
</evidence>
<evidence type="ECO:0000256" key="2">
    <source>
        <dbReference type="ARBA" id="ARBA00022525"/>
    </source>
</evidence>
<name>A0ABQ5QQ67_9ACTN</name>
<feature type="region of interest" description="Disordered" evidence="5">
    <location>
        <begin position="206"/>
        <end position="232"/>
    </location>
</feature>
<evidence type="ECO:0000256" key="6">
    <source>
        <dbReference type="SAM" id="Phobius"/>
    </source>
</evidence>
<evidence type="ECO:0000256" key="7">
    <source>
        <dbReference type="SAM" id="SignalP"/>
    </source>
</evidence>
<sequence length="267" mass="27433">MKMYLRALGAAAMTAGALAVPSVAHAADEAPQFAALTERDESGRTISYPIRQGETAPVVLGVANVGTAPAAGVVVNVRTFNDVDLPRTFTNCQYYVDSNLEGAWCEIDQTLAADRSTYALSPFQVAAAPKAAADRLPGIVFQWFPKDWIDENGGIEEFAKKDSGQGTTPVAGTGGTLSLTAKTLPIPAETNRLGFAYVKLATPPATPTPSASVPATPSTTPPASGSGGGLPVTGTDAQTLGLAGGGLLIAGAAAFLIARRRRARFTT</sequence>
<evidence type="ECO:0000256" key="5">
    <source>
        <dbReference type="SAM" id="MobiDB-lite"/>
    </source>
</evidence>
<accession>A0ABQ5QQ67</accession>
<organism evidence="9 10">
    <name type="scientific">Phytohabitans aurantiacus</name>
    <dbReference type="NCBI Taxonomy" id="3016789"/>
    <lineage>
        <taxon>Bacteria</taxon>
        <taxon>Bacillati</taxon>
        <taxon>Actinomycetota</taxon>
        <taxon>Actinomycetes</taxon>
        <taxon>Micromonosporales</taxon>
        <taxon>Micromonosporaceae</taxon>
    </lineage>
</organism>